<evidence type="ECO:0000313" key="1">
    <source>
        <dbReference type="EMBL" id="MBB5742563.1"/>
    </source>
</evidence>
<dbReference type="Proteomes" id="UP000517712">
    <property type="component" value="Unassembled WGS sequence"/>
</dbReference>
<dbReference type="AlphaFoldDB" id="A0A7W9CBN9"/>
<dbReference type="PANTHER" id="PTHR41700:SF1">
    <property type="entry name" value="N-ACETYLTRANSFERASE DOMAIN-CONTAINING PROTEIN"/>
    <property type="match status" value="1"/>
</dbReference>
<dbReference type="EMBL" id="JACHMU010000001">
    <property type="protein sequence ID" value="MBB5742563.1"/>
    <property type="molecule type" value="Genomic_DNA"/>
</dbReference>
<dbReference type="InterPro" id="IPR038764">
    <property type="entry name" value="GNAT_N_AcTrfase_prd"/>
</dbReference>
<evidence type="ECO:0000313" key="2">
    <source>
        <dbReference type="Proteomes" id="UP000517712"/>
    </source>
</evidence>
<protein>
    <submittedName>
        <fullName evidence="1">Putative GNAT superfamily acetyltransferase</fullName>
    </submittedName>
</protein>
<dbReference type="RefSeq" id="WP_184282066.1">
    <property type="nucleotide sequence ID" value="NZ_BAAAPG010000001.1"/>
</dbReference>
<dbReference type="SUPFAM" id="SSF55729">
    <property type="entry name" value="Acyl-CoA N-acyltransferases (Nat)"/>
    <property type="match status" value="1"/>
</dbReference>
<keyword evidence="2" id="KW-1185">Reference proteome</keyword>
<dbReference type="PANTHER" id="PTHR41700">
    <property type="entry name" value="GCN5-RELATED N-ACETYLTRANSFERASE"/>
    <property type="match status" value="1"/>
</dbReference>
<keyword evidence="1" id="KW-0808">Transferase</keyword>
<reference evidence="1 2" key="1">
    <citation type="submission" date="2020-08" db="EMBL/GenBank/DDBJ databases">
        <title>Sequencing the genomes of 1000 actinobacteria strains.</title>
        <authorList>
            <person name="Klenk H.-P."/>
        </authorList>
    </citation>
    <scope>NUCLEOTIDE SEQUENCE [LARGE SCALE GENOMIC DNA]</scope>
    <source>
        <strain evidence="1 2">DSM 24823</strain>
    </source>
</reference>
<dbReference type="Gene3D" id="3.40.630.30">
    <property type="match status" value="1"/>
</dbReference>
<organism evidence="1 2">
    <name type="scientific">Microbacterium ginsengiterrae</name>
    <dbReference type="NCBI Taxonomy" id="546115"/>
    <lineage>
        <taxon>Bacteria</taxon>
        <taxon>Bacillati</taxon>
        <taxon>Actinomycetota</taxon>
        <taxon>Actinomycetes</taxon>
        <taxon>Micrococcales</taxon>
        <taxon>Microbacteriaceae</taxon>
        <taxon>Microbacterium</taxon>
    </lineage>
</organism>
<comment type="caution">
    <text evidence="1">The sequence shown here is derived from an EMBL/GenBank/DDBJ whole genome shotgun (WGS) entry which is preliminary data.</text>
</comment>
<name>A0A7W9CBN9_9MICO</name>
<dbReference type="InterPro" id="IPR016181">
    <property type="entry name" value="Acyl_CoA_acyltransferase"/>
</dbReference>
<accession>A0A7W9CBN9</accession>
<gene>
    <name evidence="1" type="ORF">HD600_001060</name>
</gene>
<proteinExistence type="predicted"/>
<sequence length="261" mass="28617">MQDPIVERAIRDAERAASAAGVRVRELDDVDAQAQAIALLADIWGRAPENPVVPPELLRALGKAGGYVGGAFAGAEPVGVGIAFHGDPDRRALHSHVTGVASGMIGRSVGFALKQHQRAWALSRRLDVIEWTFDPLVARNARFNIEKLGAEPTEYLTNFYGEIRDGVNGGDETDRLLVTWRLRDETVVERAGAPTPTPRREDDVCVPVPSGIAHIRREDPSAARAWREQVRERLAALMGSGHRIVGFDRADGYVLRREERP</sequence>
<dbReference type="GO" id="GO:0016740">
    <property type="term" value="F:transferase activity"/>
    <property type="evidence" value="ECO:0007669"/>
    <property type="project" value="UniProtKB-KW"/>
</dbReference>